<organism evidence="1 2">
    <name type="scientific">Pristionchus pacificus</name>
    <name type="common">Parasitic nematode worm</name>
    <dbReference type="NCBI Taxonomy" id="54126"/>
    <lineage>
        <taxon>Eukaryota</taxon>
        <taxon>Metazoa</taxon>
        <taxon>Ecdysozoa</taxon>
        <taxon>Nematoda</taxon>
        <taxon>Chromadorea</taxon>
        <taxon>Rhabditida</taxon>
        <taxon>Rhabditina</taxon>
        <taxon>Diplogasteromorpha</taxon>
        <taxon>Diplogasteroidea</taxon>
        <taxon>Neodiplogasteridae</taxon>
        <taxon>Pristionchus</taxon>
    </lineage>
</organism>
<dbReference type="EnsemblMetazoa" id="PPA06333.1">
    <property type="protein sequence ID" value="PPA06333.1"/>
    <property type="gene ID" value="WBGene00095887"/>
</dbReference>
<dbReference type="AlphaFoldDB" id="A0A2A6BR73"/>
<dbReference type="InterPro" id="IPR031127">
    <property type="entry name" value="E3_UB_ligase_RBR"/>
</dbReference>
<accession>A0A2A6BR73</accession>
<reference evidence="1" key="2">
    <citation type="submission" date="2022-06" db="UniProtKB">
        <authorList>
            <consortium name="EnsemblMetazoa"/>
        </authorList>
    </citation>
    <scope>IDENTIFICATION</scope>
    <source>
        <strain evidence="1">PS312</strain>
    </source>
</reference>
<proteinExistence type="predicted"/>
<evidence type="ECO:0000313" key="2">
    <source>
        <dbReference type="Proteomes" id="UP000005239"/>
    </source>
</evidence>
<dbReference type="GO" id="GO:0004842">
    <property type="term" value="F:ubiquitin-protein transferase activity"/>
    <property type="evidence" value="ECO:0007669"/>
    <property type="project" value="InterPro"/>
</dbReference>
<evidence type="ECO:0000313" key="1">
    <source>
        <dbReference type="EnsemblMetazoa" id="PPA06333.1"/>
    </source>
</evidence>
<dbReference type="Gene3D" id="3.30.40.10">
    <property type="entry name" value="Zinc/RING finger domain, C3HC4 (zinc finger)"/>
    <property type="match status" value="1"/>
</dbReference>
<keyword evidence="2" id="KW-1185">Reference proteome</keyword>
<dbReference type="InterPro" id="IPR013083">
    <property type="entry name" value="Znf_RING/FYVE/PHD"/>
</dbReference>
<dbReference type="SUPFAM" id="SSF57850">
    <property type="entry name" value="RING/U-box"/>
    <property type="match status" value="1"/>
</dbReference>
<dbReference type="GO" id="GO:0016567">
    <property type="term" value="P:protein ubiquitination"/>
    <property type="evidence" value="ECO:0007669"/>
    <property type="project" value="InterPro"/>
</dbReference>
<dbReference type="CDD" id="cd20335">
    <property type="entry name" value="BRcat_RBR"/>
    <property type="match status" value="1"/>
</dbReference>
<sequence>MPTDVSKMKLLKGVILDFEDEDDLKSVHGRKMLSFLLCAYITRSALGKTHCITAIDAPGKVTDRHHRFCCRGPRGNRKPGARIGSYHNIQKDDVNFIPTVPDKPIFPIPQTTVCLICSDEHLHGPLEREWERWPHSLHRDHFALPCRHFYCRTCWLEYCKRILTDGQYPIPCPNDSCDQVLAISQASTLFDKESIGIMRNVAWRKRISTQGSLKCADCKMWMIPTSPENIGTLAECVCGCVTCVRCKEATHVPLPCEDCAPDSQFQHLPDDSDGLESKRGPRLLFLLDNYDAVTKPIQLVKSDRYRNNIKFRILYDRKNGNGLEKCMKMVARLLVARKTQILLGRESMELVNGMDSEDVEKRWTDLESQFNAGLLQEGETRAMAEKLIGARDAVLGCYYS</sequence>
<protein>
    <submittedName>
        <fullName evidence="1">Uncharacterized protein</fullName>
    </submittedName>
</protein>
<reference evidence="2" key="1">
    <citation type="journal article" date="2008" name="Nat. Genet.">
        <title>The Pristionchus pacificus genome provides a unique perspective on nematode lifestyle and parasitism.</title>
        <authorList>
            <person name="Dieterich C."/>
            <person name="Clifton S.W."/>
            <person name="Schuster L.N."/>
            <person name="Chinwalla A."/>
            <person name="Delehaunty K."/>
            <person name="Dinkelacker I."/>
            <person name="Fulton L."/>
            <person name="Fulton R."/>
            <person name="Godfrey J."/>
            <person name="Minx P."/>
            <person name="Mitreva M."/>
            <person name="Roeseler W."/>
            <person name="Tian H."/>
            <person name="Witte H."/>
            <person name="Yang S.P."/>
            <person name="Wilson R.K."/>
            <person name="Sommer R.J."/>
        </authorList>
    </citation>
    <scope>NUCLEOTIDE SEQUENCE [LARGE SCALE GENOMIC DNA]</scope>
    <source>
        <strain evidence="2">PS312</strain>
    </source>
</reference>
<name>A0A2A6BR73_PRIPA</name>
<accession>A0A8R1Y744</accession>
<dbReference type="PANTHER" id="PTHR11685">
    <property type="entry name" value="RBR FAMILY RING FINGER AND IBR DOMAIN-CONTAINING"/>
    <property type="match status" value="1"/>
</dbReference>
<dbReference type="Proteomes" id="UP000005239">
    <property type="component" value="Unassembled WGS sequence"/>
</dbReference>
<gene>
    <name evidence="1" type="primary">WBGene00095887</name>
</gene>